<dbReference type="SUPFAM" id="SSF47917">
    <property type="entry name" value="C-terminal domain of alpha and beta subunits of F1 ATP synthase"/>
    <property type="match status" value="1"/>
</dbReference>
<feature type="domain" description="AAA+ ATPase" evidence="14">
    <location>
        <begin position="223"/>
        <end position="411"/>
    </location>
</feature>
<keyword evidence="11 13" id="KW-0472">Membrane</keyword>
<evidence type="ECO:0000256" key="12">
    <source>
        <dbReference type="ARBA" id="ARBA00023310"/>
    </source>
</evidence>
<dbReference type="EMBL" id="CP003651">
    <property type="protein sequence ID" value="AFL95134.1"/>
    <property type="molecule type" value="Genomic_DNA"/>
</dbReference>
<dbReference type="InterPro" id="IPR036121">
    <property type="entry name" value="ATPase_F1/V1/A1_a/bsu_N_sf"/>
</dbReference>
<dbReference type="Pfam" id="PF16886">
    <property type="entry name" value="ATP-synt_ab_Xtn"/>
    <property type="match status" value="1"/>
</dbReference>
<dbReference type="InterPro" id="IPR024034">
    <property type="entry name" value="ATPase_F1/V1_b/a_C"/>
</dbReference>
<comment type="function">
    <text evidence="13">Component of the A-type ATP synthase that produces ATP from ADP in the presence of a proton gradient across the membrane. The A chain is the catalytic subunit.</text>
</comment>
<keyword evidence="7 13" id="KW-0375">Hydrogen ion transport</keyword>
<dbReference type="CDD" id="cd01134">
    <property type="entry name" value="V_A-ATPase_A"/>
    <property type="match status" value="1"/>
</dbReference>
<dbReference type="FunFam" id="3.40.50.300:FF:000675">
    <property type="entry name" value="V-type ATP synthase alpha chain"/>
    <property type="match status" value="1"/>
</dbReference>
<dbReference type="FunFam" id="1.10.1140.10:FF:000002">
    <property type="entry name" value="V-type proton ATPase catalytic subunit A"/>
    <property type="match status" value="1"/>
</dbReference>
<evidence type="ECO:0000256" key="9">
    <source>
        <dbReference type="ARBA" id="ARBA00022967"/>
    </source>
</evidence>
<dbReference type="InterPro" id="IPR020003">
    <property type="entry name" value="ATPase_a/bsu_AS"/>
</dbReference>
<dbReference type="InterPro" id="IPR003593">
    <property type="entry name" value="AAA+_ATPase"/>
</dbReference>
<dbReference type="GeneID" id="13038629"/>
<dbReference type="InterPro" id="IPR027417">
    <property type="entry name" value="P-loop_NTPase"/>
</dbReference>
<comment type="subunit">
    <text evidence="13">Has multiple subunits with at least A(3), B(3), C, D, E, F, H, I and proteolipid K(x).</text>
</comment>
<dbReference type="GO" id="GO:0005524">
    <property type="term" value="F:ATP binding"/>
    <property type="evidence" value="ECO:0007669"/>
    <property type="project" value="UniProtKB-UniRule"/>
</dbReference>
<dbReference type="GO" id="GO:0046961">
    <property type="term" value="F:proton-transporting ATPase activity, rotational mechanism"/>
    <property type="evidence" value="ECO:0007669"/>
    <property type="project" value="InterPro"/>
</dbReference>
<dbReference type="SUPFAM" id="SSF50615">
    <property type="entry name" value="N-terminal domain of alpha and beta subunits of F1 ATP synthase"/>
    <property type="match status" value="1"/>
</dbReference>
<dbReference type="SUPFAM" id="SSF52540">
    <property type="entry name" value="P-loop containing nucleoside triphosphate hydrolases"/>
    <property type="match status" value="1"/>
</dbReference>
<dbReference type="CDD" id="cd18119">
    <property type="entry name" value="ATP-synt_V_A-type_alpha_N"/>
    <property type="match status" value="1"/>
</dbReference>
<dbReference type="PANTHER" id="PTHR43607:SF1">
    <property type="entry name" value="H(+)-TRANSPORTING TWO-SECTOR ATPASE"/>
    <property type="match status" value="1"/>
</dbReference>
<evidence type="ECO:0000256" key="7">
    <source>
        <dbReference type="ARBA" id="ARBA00022781"/>
    </source>
</evidence>
<dbReference type="GO" id="GO:0042777">
    <property type="term" value="P:proton motive force-driven plasma membrane ATP synthesis"/>
    <property type="evidence" value="ECO:0007669"/>
    <property type="project" value="UniProtKB-UniRule"/>
</dbReference>
<evidence type="ECO:0000256" key="11">
    <source>
        <dbReference type="ARBA" id="ARBA00023136"/>
    </source>
</evidence>
<dbReference type="Gene3D" id="2.40.30.20">
    <property type="match status" value="1"/>
</dbReference>
<dbReference type="InterPro" id="IPR055190">
    <property type="entry name" value="ATP-synt_VA_C"/>
</dbReference>
<dbReference type="GO" id="GO:0033178">
    <property type="term" value="C:proton-transporting two-sector ATPase complex, catalytic domain"/>
    <property type="evidence" value="ECO:0007669"/>
    <property type="project" value="InterPro"/>
</dbReference>
<evidence type="ECO:0000259" key="14">
    <source>
        <dbReference type="SMART" id="SM00382"/>
    </source>
</evidence>
<dbReference type="FunFam" id="2.40.50.100:FF:000008">
    <property type="entry name" value="V-type proton ATPase catalytic subunit A"/>
    <property type="match status" value="1"/>
</dbReference>
<comment type="subcellular location">
    <subcellularLocation>
        <location evidence="2 13">Cell membrane</location>
        <topology evidence="2 13">Peripheral membrane protein</topology>
    </subcellularLocation>
</comment>
<dbReference type="InterPro" id="IPR004100">
    <property type="entry name" value="ATPase_F1/V1/A1_a/bsu_N"/>
</dbReference>
<keyword evidence="10 13" id="KW-0406">Ion transport</keyword>
<dbReference type="Proteomes" id="UP000006064">
    <property type="component" value="Chromosome"/>
</dbReference>
<dbReference type="InterPro" id="IPR000194">
    <property type="entry name" value="ATPase_F1/V1/A1_a/bsu_nucl-bd"/>
</dbReference>
<dbReference type="InterPro" id="IPR023366">
    <property type="entry name" value="ATP_synth_asu-like_sf"/>
</dbReference>
<dbReference type="InterPro" id="IPR022878">
    <property type="entry name" value="V-ATPase_asu"/>
</dbReference>
<dbReference type="STRING" id="163003.CL1_0930"/>
<keyword evidence="12 13" id="KW-0066">ATP synthesis</keyword>
<feature type="binding site" evidence="13">
    <location>
        <begin position="231"/>
        <end position="238"/>
    </location>
    <ligand>
        <name>ATP</name>
        <dbReference type="ChEBI" id="CHEBI:30616"/>
    </ligand>
</feature>
<dbReference type="NCBIfam" id="TIGR01043">
    <property type="entry name" value="ATP_syn_A_arch"/>
    <property type="match status" value="1"/>
</dbReference>
<dbReference type="Gene3D" id="2.40.50.100">
    <property type="match status" value="1"/>
</dbReference>
<protein>
    <recommendedName>
        <fullName evidence="13">A-type ATP synthase subunit A</fullName>
        <ecNumber evidence="13">7.1.2.2</ecNumber>
    </recommendedName>
</protein>
<reference evidence="15 16" key="1">
    <citation type="journal article" date="2012" name="J. Bacteriol.">
        <title>Complete Genome Sequence of the Hyperthermophilic Archaeon Thermococcus sp. Strain CL1, Isolated from a Paralvinella sp. Polychaete Worm Collected from a Hydrothermal Vent.</title>
        <authorList>
            <person name="Jung J.H."/>
            <person name="Holden J.F."/>
            <person name="Seo D.H."/>
            <person name="Park K.H."/>
            <person name="Shin H."/>
            <person name="Ryu S."/>
            <person name="Lee J.H."/>
            <person name="Park C.S."/>
        </authorList>
    </citation>
    <scope>NUCLEOTIDE SEQUENCE [LARGE SCALE GENOMIC DNA]</scope>
    <source>
        <strain evidence="16">DSM 27260 / KACC 17922 / CL1</strain>
    </source>
</reference>
<dbReference type="InterPro" id="IPR031686">
    <property type="entry name" value="ATP-synth_a_Xtn"/>
</dbReference>
<accession>I3ZTV0</accession>
<dbReference type="FunFam" id="2.40.30.20:FF:000002">
    <property type="entry name" value="V-type proton ATPase catalytic subunit A"/>
    <property type="match status" value="1"/>
</dbReference>
<keyword evidence="4 13" id="KW-0813">Transport</keyword>
<evidence type="ECO:0000256" key="10">
    <source>
        <dbReference type="ARBA" id="ARBA00023065"/>
    </source>
</evidence>
<keyword evidence="5 13" id="KW-1003">Cell membrane</keyword>
<dbReference type="HOGENOM" id="CLU_008162_3_1_2"/>
<dbReference type="SMART" id="SM00382">
    <property type="entry name" value="AAA"/>
    <property type="match status" value="1"/>
</dbReference>
<comment type="function">
    <text evidence="1">Produces ATP from ADP in the presence of a proton gradient across the membrane. The archaeal alpha chain is a catalytic subunit.</text>
</comment>
<dbReference type="Pfam" id="PF00006">
    <property type="entry name" value="ATP-synt_ab"/>
    <property type="match status" value="1"/>
</dbReference>
<dbReference type="GO" id="GO:0046933">
    <property type="term" value="F:proton-transporting ATP synthase activity, rotational mechanism"/>
    <property type="evidence" value="ECO:0007669"/>
    <property type="project" value="UniProtKB-UniRule"/>
</dbReference>
<name>I3ZTV0_THECF</name>
<dbReference type="InterPro" id="IPR005726">
    <property type="entry name" value="ATP_synth_asu_arc"/>
</dbReference>
<dbReference type="AlphaFoldDB" id="I3ZTV0"/>
<keyword evidence="16" id="KW-1185">Reference proteome</keyword>
<evidence type="ECO:0000256" key="4">
    <source>
        <dbReference type="ARBA" id="ARBA00022448"/>
    </source>
</evidence>
<evidence type="ECO:0000313" key="15">
    <source>
        <dbReference type="EMBL" id="AFL95134.1"/>
    </source>
</evidence>
<dbReference type="PROSITE" id="PS00152">
    <property type="entry name" value="ATPASE_ALPHA_BETA"/>
    <property type="match status" value="1"/>
</dbReference>
<organism evidence="15 16">
    <name type="scientific">Thermococcus cleftensis (strain DSM 27260 / KACC 17922 / CL1)</name>
    <dbReference type="NCBI Taxonomy" id="163003"/>
    <lineage>
        <taxon>Archaea</taxon>
        <taxon>Methanobacteriati</taxon>
        <taxon>Methanobacteriota</taxon>
        <taxon>Thermococci</taxon>
        <taxon>Thermococcales</taxon>
        <taxon>Thermococcaceae</taxon>
        <taxon>Thermococcus</taxon>
    </lineage>
</organism>
<dbReference type="PANTHER" id="PTHR43607">
    <property type="entry name" value="V-TYPE PROTON ATPASE CATALYTIC SUBUNIT A"/>
    <property type="match status" value="1"/>
</dbReference>
<comment type="catalytic activity">
    <reaction evidence="13">
        <text>ATP + H2O + 4 H(+)(in) = ADP + phosphate + 5 H(+)(out)</text>
        <dbReference type="Rhea" id="RHEA:57720"/>
        <dbReference type="ChEBI" id="CHEBI:15377"/>
        <dbReference type="ChEBI" id="CHEBI:15378"/>
        <dbReference type="ChEBI" id="CHEBI:30616"/>
        <dbReference type="ChEBI" id="CHEBI:43474"/>
        <dbReference type="ChEBI" id="CHEBI:456216"/>
        <dbReference type="EC" id="7.1.2.2"/>
    </reaction>
</comment>
<dbReference type="Pfam" id="PF02874">
    <property type="entry name" value="ATP-synt_ab_N"/>
    <property type="match status" value="1"/>
</dbReference>
<dbReference type="OrthoDB" id="115235at2157"/>
<keyword evidence="6 13" id="KW-0547">Nucleotide-binding</keyword>
<gene>
    <name evidence="13" type="primary">atpA</name>
    <name evidence="15" type="ORF">CL1_0930</name>
</gene>
<dbReference type="CDD" id="cd18111">
    <property type="entry name" value="ATP-synt_V_A-type_alpha_C"/>
    <property type="match status" value="1"/>
</dbReference>
<dbReference type="HAMAP" id="MF_00309">
    <property type="entry name" value="ATP_synth_A_arch"/>
    <property type="match status" value="1"/>
</dbReference>
<sequence>MGRIIRVTGPLVVADGMKGSKMYEVVRVGEMGLIGEIIRLEGDRAVIQVYEETAGIKPGEPVEGTGASLSVELGPGLLTAMYDGIQRPLEALRELSGDFIARGLTAPALPRDKKWHFTPKVKVGDKVVGGDILGVVPETSIIEHKILVPPWVEGEIVEIAEEGDYTVEEVIARVKKPDGSIEELKMYHKWPVRVKRPYKRKLPPEVPLITGQRTIDTFFSQAKGGTAAIPGPFGSGKTVTQHQLAKWSDAQVVVYIGCGERGNEMTDVLEEFPKLKDPKTGKPLMERTVLIANTSNMPVAAREASIYTGITIAEYFRDQGYDVALMADSTSRWAEALREISGRLEEMPGEEGYPAYLASKIAEFYERAGRVVTLGSDERIGSVSVIGAVSPPGGDFSEPVVQNTLRVVKVFWALDADLARRRHFPAINWLRSYSLYVDSIKDWWHKNVDPEWKAMRDKAMELLQKEAELQEIVRIVGPDALPDREKAVLIVTRMLREDYLQQDAFDEVDTYCPPKKQVTMMRVILNFYEKTMQAVDRGVPVDEIAKLPVREKIGRMKYEPDLEKVRALIDETNAQFEELFKRYGA</sequence>
<dbReference type="GO" id="GO:0005886">
    <property type="term" value="C:plasma membrane"/>
    <property type="evidence" value="ECO:0007669"/>
    <property type="project" value="UniProtKB-SubCell"/>
</dbReference>
<dbReference type="NCBIfam" id="NF003220">
    <property type="entry name" value="PRK04192.1"/>
    <property type="match status" value="1"/>
</dbReference>
<evidence type="ECO:0000256" key="8">
    <source>
        <dbReference type="ARBA" id="ARBA00022840"/>
    </source>
</evidence>
<dbReference type="Gene3D" id="3.40.50.300">
    <property type="entry name" value="P-loop containing nucleotide triphosphate hydrolases"/>
    <property type="match status" value="1"/>
</dbReference>
<evidence type="ECO:0000256" key="13">
    <source>
        <dbReference type="HAMAP-Rule" id="MF_00309"/>
    </source>
</evidence>
<dbReference type="KEGG" id="thm:CL1_0930"/>
<evidence type="ECO:0000256" key="5">
    <source>
        <dbReference type="ARBA" id="ARBA00022475"/>
    </source>
</evidence>
<keyword evidence="9 13" id="KW-1278">Translocase</keyword>
<evidence type="ECO:0000256" key="3">
    <source>
        <dbReference type="ARBA" id="ARBA00008936"/>
    </source>
</evidence>
<evidence type="ECO:0000256" key="1">
    <source>
        <dbReference type="ARBA" id="ARBA00003912"/>
    </source>
</evidence>
<evidence type="ECO:0000313" key="16">
    <source>
        <dbReference type="Proteomes" id="UP000006064"/>
    </source>
</evidence>
<dbReference type="Pfam" id="PF22919">
    <property type="entry name" value="ATP-synt_VA_C"/>
    <property type="match status" value="1"/>
</dbReference>
<evidence type="ECO:0000256" key="2">
    <source>
        <dbReference type="ARBA" id="ARBA00004202"/>
    </source>
</evidence>
<proteinExistence type="inferred from homology"/>
<dbReference type="RefSeq" id="WP_014788769.1">
    <property type="nucleotide sequence ID" value="NC_018015.1"/>
</dbReference>
<keyword evidence="8 13" id="KW-0067">ATP-binding</keyword>
<comment type="similarity">
    <text evidence="3 13">Belongs to the ATPase alpha/beta chains family.</text>
</comment>
<dbReference type="EC" id="7.1.2.2" evidence="13"/>
<dbReference type="Gene3D" id="1.10.1140.10">
    <property type="entry name" value="Bovine Mitochondrial F1-atpase, Atp Synthase Beta Chain, Chain D, domain 3"/>
    <property type="match status" value="1"/>
</dbReference>
<evidence type="ECO:0000256" key="6">
    <source>
        <dbReference type="ARBA" id="ARBA00022741"/>
    </source>
</evidence>